<evidence type="ECO:0000256" key="1">
    <source>
        <dbReference type="SAM" id="Phobius"/>
    </source>
</evidence>
<keyword evidence="1" id="KW-0812">Transmembrane</keyword>
<organism evidence="2 3">
    <name type="scientific">Microcystis viridis NIES-102</name>
    <dbReference type="NCBI Taxonomy" id="213615"/>
    <lineage>
        <taxon>Bacteria</taxon>
        <taxon>Bacillati</taxon>
        <taxon>Cyanobacteriota</taxon>
        <taxon>Cyanophyceae</taxon>
        <taxon>Oscillatoriophycideae</taxon>
        <taxon>Chroococcales</taxon>
        <taxon>Microcystaceae</taxon>
        <taxon>Microcystis</taxon>
    </lineage>
</organism>
<dbReference type="EMBL" id="AP019314">
    <property type="protein sequence ID" value="BBH42058.1"/>
    <property type="molecule type" value="Genomic_DNA"/>
</dbReference>
<evidence type="ECO:0000313" key="3">
    <source>
        <dbReference type="Proteomes" id="UP000278152"/>
    </source>
</evidence>
<feature type="transmembrane region" description="Helical" evidence="1">
    <location>
        <begin position="46"/>
        <end position="65"/>
    </location>
</feature>
<feature type="transmembrane region" description="Helical" evidence="1">
    <location>
        <begin position="111"/>
        <end position="129"/>
    </location>
</feature>
<dbReference type="RefSeq" id="WP_125732035.1">
    <property type="nucleotide sequence ID" value="NZ_AP019314.1"/>
</dbReference>
<accession>A0A3G9JPT0</accession>
<dbReference type="AlphaFoldDB" id="A0A3G9JPT0"/>
<keyword evidence="1" id="KW-1133">Transmembrane helix</keyword>
<gene>
    <name evidence="2" type="ORF">myaer102_46970</name>
</gene>
<dbReference type="Proteomes" id="UP000278152">
    <property type="component" value="Chromosome"/>
</dbReference>
<sequence length="131" mass="15325">MEAKLKHLEFIQNVIDRMASNSSTLKGWCITVVTALLTLTTTNNGYYIVLVYPIVMFWLLDAYFLRLERLFRKKYDEVRQTPPELVDFSMNISSEASQINSWLRSVLSQTLLVFYGGMSGVIFWLVWMLKR</sequence>
<proteinExistence type="predicted"/>
<evidence type="ECO:0000313" key="2">
    <source>
        <dbReference type="EMBL" id="BBH42058.1"/>
    </source>
</evidence>
<reference evidence="2 3" key="1">
    <citation type="submission" date="2018-11" db="EMBL/GenBank/DDBJ databases">
        <title>Complete genome sequence of Microcystis aeruginosa NIES-102.</title>
        <authorList>
            <person name="Yamaguchi H."/>
            <person name="Suzuki S."/>
            <person name="Kawachi M."/>
        </authorList>
    </citation>
    <scope>NUCLEOTIDE SEQUENCE [LARGE SCALE GENOMIC DNA]</scope>
    <source>
        <strain evidence="2 3">NIES-102</strain>
    </source>
</reference>
<dbReference type="KEGG" id="mvz:myaer102_46970"/>
<keyword evidence="1" id="KW-0472">Membrane</keyword>
<name>A0A3G9JPT0_MICVR</name>
<protein>
    <submittedName>
        <fullName evidence="2">Uncharacterized protein</fullName>
    </submittedName>
</protein>